<reference evidence="2 3" key="1">
    <citation type="submission" date="2014-03" db="EMBL/GenBank/DDBJ databases">
        <title>Draft genome of the hookworm Oesophagostomum dentatum.</title>
        <authorList>
            <person name="Mitreva M."/>
        </authorList>
    </citation>
    <scope>NUCLEOTIDE SEQUENCE [LARGE SCALE GENOMIC DNA]</scope>
    <source>
        <strain evidence="2 3">OD-Hann</strain>
    </source>
</reference>
<dbReference type="Proteomes" id="UP000053660">
    <property type="component" value="Unassembled WGS sequence"/>
</dbReference>
<evidence type="ECO:0000313" key="3">
    <source>
        <dbReference type="Proteomes" id="UP000053660"/>
    </source>
</evidence>
<gene>
    <name evidence="2" type="ORF">OESDEN_21715</name>
</gene>
<protein>
    <recommendedName>
        <fullName evidence="4">THAP-type domain-containing protein</fullName>
    </recommendedName>
</protein>
<sequence length="302" mass="35278">MDRENSRAVIERMRRTFPRLPFDQTGDRHGAYSDPTSSNFDATSGRRLGLPSTSNTQEYIEVDPEMPLLYPDVADGPTEVYQEPGTSHNDLEPAFLHEMAEGDIPYSDDSDAELEVIRKLERTVDVVLSDARTCEYCHVISASERSKSENRPRTWPYDDVKHEKYLSFLAWPKEVEDEIRRLWVKRRIEPLNVQPGTVYNYPTLTICQRHLDEADVPQQYEAWLARYCVLCDEELLDENLLLPFPVDRQSRLAWAKSLFSKKAANNLVQKQQQWLYERLTRETATHYRLCLFHFHKSSFTVS</sequence>
<feature type="compositionally biased region" description="Basic and acidic residues" evidence="1">
    <location>
        <begin position="1"/>
        <end position="14"/>
    </location>
</feature>
<dbReference type="OrthoDB" id="434393at2759"/>
<evidence type="ECO:0008006" key="4">
    <source>
        <dbReference type="Google" id="ProtNLM"/>
    </source>
</evidence>
<feature type="region of interest" description="Disordered" evidence="1">
    <location>
        <begin position="1"/>
        <end position="52"/>
    </location>
</feature>
<keyword evidence="3" id="KW-1185">Reference proteome</keyword>
<dbReference type="EMBL" id="KN609552">
    <property type="protein sequence ID" value="KHJ78662.1"/>
    <property type="molecule type" value="Genomic_DNA"/>
</dbReference>
<organism evidence="2 3">
    <name type="scientific">Oesophagostomum dentatum</name>
    <name type="common">Nodular worm</name>
    <dbReference type="NCBI Taxonomy" id="61180"/>
    <lineage>
        <taxon>Eukaryota</taxon>
        <taxon>Metazoa</taxon>
        <taxon>Ecdysozoa</taxon>
        <taxon>Nematoda</taxon>
        <taxon>Chromadorea</taxon>
        <taxon>Rhabditida</taxon>
        <taxon>Rhabditina</taxon>
        <taxon>Rhabditomorpha</taxon>
        <taxon>Strongyloidea</taxon>
        <taxon>Strongylidae</taxon>
        <taxon>Oesophagostomum</taxon>
    </lineage>
</organism>
<dbReference type="AlphaFoldDB" id="A0A0B1S5B8"/>
<accession>A0A0B1S5B8</accession>
<evidence type="ECO:0000313" key="2">
    <source>
        <dbReference type="EMBL" id="KHJ78662.1"/>
    </source>
</evidence>
<proteinExistence type="predicted"/>
<feature type="non-terminal residue" evidence="2">
    <location>
        <position position="302"/>
    </location>
</feature>
<name>A0A0B1S5B8_OESDE</name>
<evidence type="ECO:0000256" key="1">
    <source>
        <dbReference type="SAM" id="MobiDB-lite"/>
    </source>
</evidence>